<protein>
    <recommendedName>
        <fullName evidence="3">AMP-dependent synthetase/ligase domain-containing protein</fullName>
    </recommendedName>
</protein>
<dbReference type="RefSeq" id="WP_115362849.1">
    <property type="nucleotide sequence ID" value="NZ_QDKL01000003.1"/>
</dbReference>
<dbReference type="EMBL" id="QDKL01000003">
    <property type="protein sequence ID" value="RZF20732.1"/>
    <property type="molecule type" value="Genomic_DNA"/>
</dbReference>
<dbReference type="InterPro" id="IPR000873">
    <property type="entry name" value="AMP-dep_synth/lig_dom"/>
</dbReference>
<reference evidence="5" key="1">
    <citation type="journal article" date="2019" name="Int. J. Syst. Evol. Microbiol.">
        <title>Halobacteriovorax valvorus sp. nov., a novel prokaryotic predator isolated from coastal seawater of China.</title>
        <authorList>
            <person name="Chen M.-X."/>
        </authorList>
    </citation>
    <scope>NUCLEOTIDE SEQUENCE [LARGE SCALE GENOMIC DNA]</scope>
    <source>
        <strain evidence="5">BL9</strain>
    </source>
</reference>
<name>A0ABY0ICQ1_9BACT</name>
<proteinExistence type="inferred from homology"/>
<evidence type="ECO:0000259" key="3">
    <source>
        <dbReference type="Pfam" id="PF00501"/>
    </source>
</evidence>
<dbReference type="PROSITE" id="PS00455">
    <property type="entry name" value="AMP_BINDING"/>
    <property type="match status" value="1"/>
</dbReference>
<evidence type="ECO:0000313" key="5">
    <source>
        <dbReference type="Proteomes" id="UP000443582"/>
    </source>
</evidence>
<dbReference type="Pfam" id="PF00501">
    <property type="entry name" value="AMP-binding"/>
    <property type="match status" value="1"/>
</dbReference>
<dbReference type="Proteomes" id="UP000443582">
    <property type="component" value="Unassembled WGS sequence"/>
</dbReference>
<gene>
    <name evidence="4" type="ORF">DAY19_12155</name>
</gene>
<dbReference type="InterPro" id="IPR020845">
    <property type="entry name" value="AMP-binding_CS"/>
</dbReference>
<evidence type="ECO:0000313" key="4">
    <source>
        <dbReference type="EMBL" id="RZF20732.1"/>
    </source>
</evidence>
<dbReference type="InterPro" id="IPR029058">
    <property type="entry name" value="AB_hydrolase_fold"/>
</dbReference>
<dbReference type="SUPFAM" id="SSF56801">
    <property type="entry name" value="Acetyl-CoA synthetase-like"/>
    <property type="match status" value="1"/>
</dbReference>
<evidence type="ECO:0000256" key="1">
    <source>
        <dbReference type="ARBA" id="ARBA00006432"/>
    </source>
</evidence>
<comment type="caution">
    <text evidence="4">The sequence shown here is derived from an EMBL/GenBank/DDBJ whole genome shotgun (WGS) entry which is preliminary data.</text>
</comment>
<evidence type="ECO:0000256" key="2">
    <source>
        <dbReference type="ARBA" id="ARBA00022598"/>
    </source>
</evidence>
<organism evidence="4 5">
    <name type="scientific">Halobacteriovorax vibrionivorans</name>
    <dbReference type="NCBI Taxonomy" id="2152716"/>
    <lineage>
        <taxon>Bacteria</taxon>
        <taxon>Pseudomonadati</taxon>
        <taxon>Bdellovibrionota</taxon>
        <taxon>Bacteriovoracia</taxon>
        <taxon>Bacteriovoracales</taxon>
        <taxon>Halobacteriovoraceae</taxon>
        <taxon>Halobacteriovorax</taxon>
    </lineage>
</organism>
<dbReference type="Gene3D" id="3.40.50.12780">
    <property type="entry name" value="N-terminal domain of ligase-like"/>
    <property type="match status" value="1"/>
</dbReference>
<dbReference type="PANTHER" id="PTHR43201:SF5">
    <property type="entry name" value="MEDIUM-CHAIN ACYL-COA LIGASE ACSF2, MITOCHONDRIAL"/>
    <property type="match status" value="1"/>
</dbReference>
<keyword evidence="2" id="KW-0436">Ligase</keyword>
<accession>A0ABY0ICQ1</accession>
<dbReference type="Gene3D" id="3.40.50.1820">
    <property type="entry name" value="alpha/beta hydrolase"/>
    <property type="match status" value="1"/>
</dbReference>
<dbReference type="SUPFAM" id="SSF53474">
    <property type="entry name" value="alpha/beta-Hydrolases"/>
    <property type="match status" value="1"/>
</dbReference>
<sequence length="711" mass="81373">MNNKNFISHIINNLNIRLDSPLLYKDDKVQLTYQELLEAISKRPNLDQLDQLKQSDKSYTFLKWTENNKEFICRYFQLINFGIIPILVDERRLQNSPGDYDIKDVFESFQKNQIHIIERYEDCATILYTSGTTGTPKGVRISLKNLISSAKATIEHYQITSEDNWALSLPLYHIGGLMILWRCLMAGASTTLARPDNVQETIINSKKVTMASLVQLQLERIVNIASMDDFKKLKGVVLGGSKVDPTLMKKAISKNLKLSNSYGATESCAQFLATPFTTDLQTLMSVGSPMNGHVFIENDHLILEGDSIALGYLNGENFNSRLMTNDKATYDANNNISIIGRSDNTFQKAAENINPENIEAKINVGLETNCYVVPIDNNRYENLISLIFDKRETLKKVNKIINDSLIPFERPHLIYQCDDISSYQKGIKISRKQIASTLNELHDGFSEKLYLNACGRPSGDILIVSHGFMGEALEFENLIQELKEKYLIIFIDLPGHGSNCKLESLEEFKNEMINFIKNASNKDRKINFLTYSMSARIFQEILLDKRLSKIQNIDNFINESGSPGFLTDEDSRKKRMAHDGRIFDKYNSNQDAREFYKNWYEQSVFTKVNEHSEYQNMIETKSAQLPSMITYWQKAATTLSVANQENLLDITKLPKGMKYHYIHGRLDTKYSQYAQQLKAHGAFTYEIADASHNTHLMSPQDYLKVLHKILK</sequence>
<feature type="domain" description="AMP-dependent synthetase/ligase" evidence="3">
    <location>
        <begin position="114"/>
        <end position="299"/>
    </location>
</feature>
<comment type="similarity">
    <text evidence="1">Belongs to the ATP-dependent AMP-binding enzyme family.</text>
</comment>
<dbReference type="InterPro" id="IPR042099">
    <property type="entry name" value="ANL_N_sf"/>
</dbReference>
<keyword evidence="5" id="KW-1185">Reference proteome</keyword>
<dbReference type="PANTHER" id="PTHR43201">
    <property type="entry name" value="ACYL-COA SYNTHETASE"/>
    <property type="match status" value="1"/>
</dbReference>